<dbReference type="GO" id="GO:0016020">
    <property type="term" value="C:membrane"/>
    <property type="evidence" value="ECO:0007669"/>
    <property type="project" value="UniProtKB-SubCell"/>
</dbReference>
<keyword evidence="3" id="KW-0597">Phosphoprotein</keyword>
<feature type="domain" description="EGF-like" evidence="11">
    <location>
        <begin position="42"/>
        <end position="78"/>
    </location>
</feature>
<dbReference type="SUPFAM" id="SSF56436">
    <property type="entry name" value="C-type lectin-like"/>
    <property type="match status" value="1"/>
</dbReference>
<evidence type="ECO:0000256" key="10">
    <source>
        <dbReference type="PROSITE-ProRule" id="PRU00076"/>
    </source>
</evidence>
<evidence type="ECO:0000256" key="1">
    <source>
        <dbReference type="ARBA" id="ARBA00004479"/>
    </source>
</evidence>
<dbReference type="InterPro" id="IPR000152">
    <property type="entry name" value="EGF-type_Asp/Asn_hydroxyl_site"/>
</dbReference>
<keyword evidence="13" id="KW-1185">Reference proteome</keyword>
<dbReference type="PROSITE" id="PS50026">
    <property type="entry name" value="EGF_3"/>
    <property type="match status" value="2"/>
</dbReference>
<feature type="disulfide bond" evidence="10">
    <location>
        <begin position="68"/>
        <end position="77"/>
    </location>
</feature>
<dbReference type="KEGG" id="bfo:118420225"/>
<proteinExistence type="predicted"/>
<keyword evidence="6" id="KW-0430">Lectin</keyword>
<dbReference type="Gene3D" id="3.10.100.10">
    <property type="entry name" value="Mannose-Binding Protein A, subunit A"/>
    <property type="match status" value="1"/>
</dbReference>
<dbReference type="OMA" id="INECRYA"/>
<dbReference type="SUPFAM" id="SSF57196">
    <property type="entry name" value="EGF/Laminin"/>
    <property type="match status" value="2"/>
</dbReference>
<keyword evidence="8" id="KW-0472">Membrane</keyword>
<evidence type="ECO:0000256" key="7">
    <source>
        <dbReference type="ARBA" id="ARBA00022989"/>
    </source>
</evidence>
<evidence type="ECO:0000256" key="8">
    <source>
        <dbReference type="ARBA" id="ARBA00023136"/>
    </source>
</evidence>
<dbReference type="GO" id="GO:0030246">
    <property type="term" value="F:carbohydrate binding"/>
    <property type="evidence" value="ECO:0007669"/>
    <property type="project" value="UniProtKB-KW"/>
</dbReference>
<dbReference type="CDD" id="cd00054">
    <property type="entry name" value="EGF_CA"/>
    <property type="match status" value="3"/>
</dbReference>
<evidence type="ECO:0000256" key="4">
    <source>
        <dbReference type="ARBA" id="ARBA00022692"/>
    </source>
</evidence>
<dbReference type="OrthoDB" id="10045365at2759"/>
<dbReference type="PROSITE" id="PS00615">
    <property type="entry name" value="C_TYPE_LECTIN_1"/>
    <property type="match status" value="1"/>
</dbReference>
<dbReference type="PANTHER" id="PTHR14789">
    <property type="entry name" value="CHONDROLECTIN VARIANT CHODLFDELTAE"/>
    <property type="match status" value="1"/>
</dbReference>
<evidence type="ECO:0000256" key="3">
    <source>
        <dbReference type="ARBA" id="ARBA00022553"/>
    </source>
</evidence>
<dbReference type="PROSITE" id="PS00022">
    <property type="entry name" value="EGF_1"/>
    <property type="match status" value="1"/>
</dbReference>
<dbReference type="RefSeq" id="XP_035682837.1">
    <property type="nucleotide sequence ID" value="XM_035826944.1"/>
</dbReference>
<keyword evidence="7" id="KW-1133">Transmembrane helix</keyword>
<reference evidence="13" key="1">
    <citation type="journal article" date="2020" name="Nat. Ecol. Evol.">
        <title>Deeply conserved synteny resolves early events in vertebrate evolution.</title>
        <authorList>
            <person name="Simakov O."/>
            <person name="Marletaz F."/>
            <person name="Yue J.X."/>
            <person name="O'Connell B."/>
            <person name="Jenkins J."/>
            <person name="Brandt A."/>
            <person name="Calef R."/>
            <person name="Tung C.H."/>
            <person name="Huang T.K."/>
            <person name="Schmutz J."/>
            <person name="Satoh N."/>
            <person name="Yu J.K."/>
            <person name="Putnam N.H."/>
            <person name="Green R.E."/>
            <person name="Rokhsar D.S."/>
        </authorList>
    </citation>
    <scope>NUCLEOTIDE SEQUENCE [LARGE SCALE GENOMIC DNA]</scope>
    <source>
        <strain evidence="13">S238N-H82</strain>
    </source>
</reference>
<comment type="subcellular location">
    <subcellularLocation>
        <location evidence="1">Membrane</location>
        <topology evidence="1">Single-pass type I membrane protein</topology>
    </subcellularLocation>
</comment>
<dbReference type="PROSITE" id="PS00010">
    <property type="entry name" value="ASX_HYDROXYL"/>
    <property type="match status" value="2"/>
</dbReference>
<dbReference type="SMART" id="SM00179">
    <property type="entry name" value="EGF_CA"/>
    <property type="match status" value="3"/>
</dbReference>
<keyword evidence="9 10" id="KW-1015">Disulfide bond</keyword>
<accession>A0A9J7LH94</accession>
<feature type="domain" description="C-type lectin" evidence="12">
    <location>
        <begin position="150"/>
        <end position="268"/>
    </location>
</feature>
<dbReference type="InterPro" id="IPR051505">
    <property type="entry name" value="C-type_lectin_domain"/>
</dbReference>
<feature type="disulfide bond" evidence="10">
    <location>
        <begin position="106"/>
        <end position="115"/>
    </location>
</feature>
<dbReference type="InterPro" id="IPR018378">
    <property type="entry name" value="C-type_lectin_CS"/>
</dbReference>
<dbReference type="PROSITE" id="PS01186">
    <property type="entry name" value="EGF_2"/>
    <property type="match status" value="2"/>
</dbReference>
<evidence type="ECO:0000256" key="5">
    <source>
        <dbReference type="ARBA" id="ARBA00022729"/>
    </source>
</evidence>
<evidence type="ECO:0000256" key="2">
    <source>
        <dbReference type="ARBA" id="ARBA00022536"/>
    </source>
</evidence>
<evidence type="ECO:0000313" key="13">
    <source>
        <dbReference type="Proteomes" id="UP000001554"/>
    </source>
</evidence>
<evidence type="ECO:0000256" key="9">
    <source>
        <dbReference type="ARBA" id="ARBA00023157"/>
    </source>
</evidence>
<dbReference type="Gene3D" id="2.10.25.10">
    <property type="entry name" value="Laminin"/>
    <property type="match status" value="3"/>
</dbReference>
<evidence type="ECO:0000256" key="6">
    <source>
        <dbReference type="ARBA" id="ARBA00022734"/>
    </source>
</evidence>
<dbReference type="Proteomes" id="UP000001554">
    <property type="component" value="Chromosome 7"/>
</dbReference>
<evidence type="ECO:0000313" key="14">
    <source>
        <dbReference type="RefSeq" id="XP_035682837.1"/>
    </source>
</evidence>
<dbReference type="CDD" id="cd00037">
    <property type="entry name" value="CLECT"/>
    <property type="match status" value="1"/>
</dbReference>
<keyword evidence="5" id="KW-0732">Signal</keyword>
<sequence length="271" mass="30025">MVYDDCDCGIHPCDLTQDGYACTCLPGYQMLGVSAENETCIDIDECQQPDVCPGARCINRPGTYSCQCLPGYEEPSCIDINECRYAGFCPEESDCTNTEGSYYCTCHHGFHGDDCLDINECQNETLNNCGPDQHCVNSEGSYTCLDCTRYQQKCYVLAYQIATFADAEQTCADYGGILATIPDVGTQLFITQLAGNLDTWIGLDDRLNEGQFMWSDGTALGAGYSNWSPGEPNDLSTTSAQDCVHLWSLAGFRWDDQPCDRMEHFVCQFDM</sequence>
<evidence type="ECO:0000259" key="12">
    <source>
        <dbReference type="PROSITE" id="PS50041"/>
    </source>
</evidence>
<dbReference type="InterPro" id="IPR016187">
    <property type="entry name" value="CTDL_fold"/>
</dbReference>
<dbReference type="GeneID" id="118420225"/>
<dbReference type="InterPro" id="IPR018097">
    <property type="entry name" value="EGF_Ca-bd_CS"/>
</dbReference>
<dbReference type="PROSITE" id="PS50041">
    <property type="entry name" value="C_TYPE_LECTIN_2"/>
    <property type="match status" value="1"/>
</dbReference>
<comment type="caution">
    <text evidence="10">Lacks conserved residue(s) required for the propagation of feature annotation.</text>
</comment>
<dbReference type="Pfam" id="PF07645">
    <property type="entry name" value="EGF_CA"/>
    <property type="match status" value="3"/>
</dbReference>
<dbReference type="GO" id="GO:0005509">
    <property type="term" value="F:calcium ion binding"/>
    <property type="evidence" value="ECO:0007669"/>
    <property type="project" value="InterPro"/>
</dbReference>
<dbReference type="Pfam" id="PF00059">
    <property type="entry name" value="Lectin_C"/>
    <property type="match status" value="1"/>
</dbReference>
<name>A0A9J7LH94_BRAFL</name>
<dbReference type="SMART" id="SM00034">
    <property type="entry name" value="CLECT"/>
    <property type="match status" value="1"/>
</dbReference>
<dbReference type="InterPro" id="IPR001304">
    <property type="entry name" value="C-type_lectin-like"/>
</dbReference>
<dbReference type="AlphaFoldDB" id="A0A9J7LH94"/>
<gene>
    <name evidence="14" type="primary">LOC118420225</name>
</gene>
<dbReference type="PROSITE" id="PS01187">
    <property type="entry name" value="EGF_CA"/>
    <property type="match status" value="2"/>
</dbReference>
<protein>
    <submittedName>
        <fullName evidence="14">Latent-transforming growth factor beta-binding protein 2-like</fullName>
    </submittedName>
</protein>
<reference evidence="14" key="2">
    <citation type="submission" date="2025-08" db="UniProtKB">
        <authorList>
            <consortium name="RefSeq"/>
        </authorList>
    </citation>
    <scope>IDENTIFICATION</scope>
    <source>
        <strain evidence="14">S238N-H82</strain>
        <tissue evidence="14">Testes</tissue>
    </source>
</reference>
<dbReference type="InterPro" id="IPR016186">
    <property type="entry name" value="C-type_lectin-like/link_sf"/>
</dbReference>
<evidence type="ECO:0000259" key="11">
    <source>
        <dbReference type="PROSITE" id="PS50026"/>
    </source>
</evidence>
<dbReference type="InterPro" id="IPR001881">
    <property type="entry name" value="EGF-like_Ca-bd_dom"/>
</dbReference>
<dbReference type="FunFam" id="2.10.25.10:FF:000068">
    <property type="entry name" value="Latent transforming growth factor beta binding protein 3"/>
    <property type="match status" value="1"/>
</dbReference>
<dbReference type="SMART" id="SM00181">
    <property type="entry name" value="EGF"/>
    <property type="match status" value="3"/>
</dbReference>
<dbReference type="InterPro" id="IPR049883">
    <property type="entry name" value="NOTCH1_EGF-like"/>
</dbReference>
<organism evidence="13 14">
    <name type="scientific">Branchiostoma floridae</name>
    <name type="common">Florida lancelet</name>
    <name type="synonym">Amphioxus</name>
    <dbReference type="NCBI Taxonomy" id="7739"/>
    <lineage>
        <taxon>Eukaryota</taxon>
        <taxon>Metazoa</taxon>
        <taxon>Chordata</taxon>
        <taxon>Cephalochordata</taxon>
        <taxon>Leptocardii</taxon>
        <taxon>Amphioxiformes</taxon>
        <taxon>Branchiostomatidae</taxon>
        <taxon>Branchiostoma</taxon>
    </lineage>
</organism>
<dbReference type="InterPro" id="IPR000742">
    <property type="entry name" value="EGF"/>
</dbReference>
<feature type="domain" description="EGF-like" evidence="11">
    <location>
        <begin position="79"/>
        <end position="116"/>
    </location>
</feature>
<keyword evidence="2 10" id="KW-0245">EGF-like domain</keyword>
<keyword evidence="4" id="KW-0812">Transmembrane</keyword>